<protein>
    <submittedName>
        <fullName evidence="1">Uncharacterized protein</fullName>
    </submittedName>
</protein>
<dbReference type="AlphaFoldDB" id="A0A2P2PMD5"/>
<proteinExistence type="predicted"/>
<reference evidence="1" key="1">
    <citation type="submission" date="2018-02" db="EMBL/GenBank/DDBJ databases">
        <title>Rhizophora mucronata_Transcriptome.</title>
        <authorList>
            <person name="Meera S.P."/>
            <person name="Sreeshan A."/>
            <person name="Augustine A."/>
        </authorList>
    </citation>
    <scope>NUCLEOTIDE SEQUENCE</scope>
    <source>
        <tissue evidence="1">Leaf</tissue>
    </source>
</reference>
<name>A0A2P2PMD5_RHIMU</name>
<evidence type="ECO:0000313" key="1">
    <source>
        <dbReference type="EMBL" id="MBX55789.1"/>
    </source>
</evidence>
<dbReference type="EMBL" id="GGEC01075305">
    <property type="protein sequence ID" value="MBX55789.1"/>
    <property type="molecule type" value="Transcribed_RNA"/>
</dbReference>
<sequence length="37" mass="4328">MPSLYYLQRIVWAKTSALSYGGSKNHNYRHQTKSNIN</sequence>
<accession>A0A2P2PMD5</accession>
<organism evidence="1">
    <name type="scientific">Rhizophora mucronata</name>
    <name type="common">Asiatic mangrove</name>
    <dbReference type="NCBI Taxonomy" id="61149"/>
    <lineage>
        <taxon>Eukaryota</taxon>
        <taxon>Viridiplantae</taxon>
        <taxon>Streptophyta</taxon>
        <taxon>Embryophyta</taxon>
        <taxon>Tracheophyta</taxon>
        <taxon>Spermatophyta</taxon>
        <taxon>Magnoliopsida</taxon>
        <taxon>eudicotyledons</taxon>
        <taxon>Gunneridae</taxon>
        <taxon>Pentapetalae</taxon>
        <taxon>rosids</taxon>
        <taxon>fabids</taxon>
        <taxon>Malpighiales</taxon>
        <taxon>Rhizophoraceae</taxon>
        <taxon>Rhizophora</taxon>
    </lineage>
</organism>